<dbReference type="GO" id="GO:0016787">
    <property type="term" value="F:hydrolase activity"/>
    <property type="evidence" value="ECO:0007669"/>
    <property type="project" value="UniProtKB-KW"/>
</dbReference>
<evidence type="ECO:0000313" key="3">
    <source>
        <dbReference type="Proteomes" id="UP000605676"/>
    </source>
</evidence>
<name>A0ABS1HQ92_9BACT</name>
<organism evidence="2 3">
    <name type="scientific">Carboxylicivirga marina</name>
    <dbReference type="NCBI Taxonomy" id="2800988"/>
    <lineage>
        <taxon>Bacteria</taxon>
        <taxon>Pseudomonadati</taxon>
        <taxon>Bacteroidota</taxon>
        <taxon>Bacteroidia</taxon>
        <taxon>Marinilabiliales</taxon>
        <taxon>Marinilabiliaceae</taxon>
        <taxon>Carboxylicivirga</taxon>
    </lineage>
</organism>
<dbReference type="EMBL" id="JAENRR010000096">
    <property type="protein sequence ID" value="MBK3519835.1"/>
    <property type="molecule type" value="Genomic_DNA"/>
</dbReference>
<dbReference type="Pfam" id="PF07971">
    <property type="entry name" value="Glyco_hydro_92"/>
    <property type="match status" value="1"/>
</dbReference>
<reference evidence="2 3" key="1">
    <citation type="submission" date="2021-01" db="EMBL/GenBank/DDBJ databases">
        <title>Carboxyliciviraga sp.nov., isolated from coastal sediments.</title>
        <authorList>
            <person name="Lu D."/>
            <person name="Zhang T."/>
        </authorList>
    </citation>
    <scope>NUCLEOTIDE SEQUENCE [LARGE SCALE GENOMIC DNA]</scope>
    <source>
        <strain evidence="2 3">N1Y132</strain>
    </source>
</reference>
<gene>
    <name evidence="2" type="ORF">JIV24_21010</name>
</gene>
<feature type="domain" description="Glycosyl hydrolase family 92" evidence="1">
    <location>
        <begin position="8"/>
        <end position="120"/>
    </location>
</feature>
<accession>A0ABS1HQ92</accession>
<sequence>MNNSYFKLDDFFAKDMYYVGDEFSMHAPYMYNFIGAPWKTQKVVRDMLAKYFFNDVEGLSGNDDCGQVSSWYVFGAMGFYPACPGDSIYQLCSPVLNKVAVNVGEGKTFTVIANNNSKDKCLHTISNTQR</sequence>
<proteinExistence type="predicted"/>
<comment type="caution">
    <text evidence="2">The sequence shown here is derived from an EMBL/GenBank/DDBJ whole genome shotgun (WGS) entry which is preliminary data.</text>
</comment>
<keyword evidence="3" id="KW-1185">Reference proteome</keyword>
<evidence type="ECO:0000313" key="2">
    <source>
        <dbReference type="EMBL" id="MBK3519835.1"/>
    </source>
</evidence>
<dbReference type="InterPro" id="IPR012939">
    <property type="entry name" value="Glyco_hydro_92"/>
</dbReference>
<dbReference type="Gene3D" id="3.30.2080.10">
    <property type="entry name" value="GH92 mannosidase domain"/>
    <property type="match status" value="1"/>
</dbReference>
<dbReference type="Proteomes" id="UP000605676">
    <property type="component" value="Unassembled WGS sequence"/>
</dbReference>
<evidence type="ECO:0000259" key="1">
    <source>
        <dbReference type="Pfam" id="PF07971"/>
    </source>
</evidence>
<dbReference type="InterPro" id="IPR050883">
    <property type="entry name" value="PNGase"/>
</dbReference>
<dbReference type="PANTHER" id="PTHR12143">
    <property type="entry name" value="PEPTIDE N-GLYCANASE PNGASE -RELATED"/>
    <property type="match status" value="1"/>
</dbReference>
<dbReference type="RefSeq" id="WP_200467054.1">
    <property type="nucleotide sequence ID" value="NZ_JAENRR010000096.1"/>
</dbReference>
<keyword evidence="2" id="KW-0378">Hydrolase</keyword>
<protein>
    <submittedName>
        <fullName evidence="2">Glycoside hydrolase family 92 protein</fullName>
    </submittedName>
</protein>
<dbReference type="PANTHER" id="PTHR12143:SF43">
    <property type="entry name" value="PUTATIVE-RELATED"/>
    <property type="match status" value="1"/>
</dbReference>